<evidence type="ECO:0000256" key="8">
    <source>
        <dbReference type="ARBA" id="ARBA00023242"/>
    </source>
</evidence>
<evidence type="ECO:0000256" key="9">
    <source>
        <dbReference type="ARBA" id="ARBA00025687"/>
    </source>
</evidence>
<name>A0A8K0CK38_IGNLU</name>
<dbReference type="FunFam" id="1.20.58.1710:FF:000001">
    <property type="entry name" value="Mediator of RNA polymerase II transcription subunit 8"/>
    <property type="match status" value="1"/>
</dbReference>
<keyword evidence="6 11" id="KW-0010">Activator</keyword>
<organism evidence="13 14">
    <name type="scientific">Ignelater luminosus</name>
    <name type="common">Cucubano</name>
    <name type="synonym">Pyrophorus luminosus</name>
    <dbReference type="NCBI Taxonomy" id="2038154"/>
    <lineage>
        <taxon>Eukaryota</taxon>
        <taxon>Metazoa</taxon>
        <taxon>Ecdysozoa</taxon>
        <taxon>Arthropoda</taxon>
        <taxon>Hexapoda</taxon>
        <taxon>Insecta</taxon>
        <taxon>Pterygota</taxon>
        <taxon>Neoptera</taxon>
        <taxon>Endopterygota</taxon>
        <taxon>Coleoptera</taxon>
        <taxon>Polyphaga</taxon>
        <taxon>Elateriformia</taxon>
        <taxon>Elateroidea</taxon>
        <taxon>Elateridae</taxon>
        <taxon>Agrypninae</taxon>
        <taxon>Pyrophorini</taxon>
        <taxon>Ignelater</taxon>
    </lineage>
</organism>
<comment type="caution">
    <text evidence="13">The sequence shown here is derived from an EMBL/GenBank/DDBJ whole genome shotgun (WGS) entry which is preliminary data.</text>
</comment>
<feature type="region of interest" description="Disordered" evidence="12">
    <location>
        <begin position="200"/>
        <end position="232"/>
    </location>
</feature>
<accession>A0A8K0CK38</accession>
<sequence length="262" mass="28904">MQQAREEKQLETALEGIIQRVNDLKSSIAAMIYKVENEYETLNWPTFLDNYALLSGHLTSLSKLLNHDKCPPLRNLTVLPLILSPERDEQLVQTTEGRVTTFAHDLVPDYLRTKLEPMAENKMLQLEHKAATLTYENAQKQITAYQKVVSHVWDIVNKAREEWEVESSSRGNTQQNSSVADTHLLVAAVGMGKGLKQMVTNPNGQPNQNSGGIMVAPQGPGRPGAPPGQVSIASSTQGIMNKAPSAIKTNIKSATQIHPYGR</sequence>
<evidence type="ECO:0000256" key="1">
    <source>
        <dbReference type="ARBA" id="ARBA00004123"/>
    </source>
</evidence>
<evidence type="ECO:0000256" key="12">
    <source>
        <dbReference type="SAM" id="MobiDB-lite"/>
    </source>
</evidence>
<comment type="similarity">
    <text evidence="2 11">Belongs to the Mediator complex subunit 8 family.</text>
</comment>
<reference evidence="13" key="1">
    <citation type="submission" date="2019-08" db="EMBL/GenBank/DDBJ databases">
        <title>The genome of the North American firefly Photinus pyralis.</title>
        <authorList>
            <consortium name="Photinus pyralis genome working group"/>
            <person name="Fallon T.R."/>
            <person name="Sander Lower S.E."/>
            <person name="Weng J.-K."/>
        </authorList>
    </citation>
    <scope>NUCLEOTIDE SEQUENCE</scope>
    <source>
        <strain evidence="13">TRF0915ILg1</strain>
        <tissue evidence="13">Whole body</tissue>
    </source>
</reference>
<dbReference type="GO" id="GO:0003712">
    <property type="term" value="F:transcription coregulator activity"/>
    <property type="evidence" value="ECO:0007669"/>
    <property type="project" value="InterPro"/>
</dbReference>
<dbReference type="Gene3D" id="1.20.58.1710">
    <property type="match status" value="1"/>
</dbReference>
<dbReference type="GO" id="GO:0070847">
    <property type="term" value="C:core mediator complex"/>
    <property type="evidence" value="ECO:0007669"/>
    <property type="project" value="TreeGrafter"/>
</dbReference>
<evidence type="ECO:0000256" key="3">
    <source>
        <dbReference type="ARBA" id="ARBA00011837"/>
    </source>
</evidence>
<dbReference type="AlphaFoldDB" id="A0A8K0CK38"/>
<evidence type="ECO:0000256" key="10">
    <source>
        <dbReference type="ARBA" id="ARBA00031261"/>
    </source>
</evidence>
<comment type="function">
    <text evidence="9 11">Component of the Mediator complex, a coactivator involved in the regulated transcription of nearly all RNA polymerase II-dependent genes. Mediator functions as a bridge to convey information from gene-specific regulatory proteins to the basal RNA polymerase II transcription machinery. Mediator is recruited to promoters by direct interactions with regulatory proteins and serves as a scaffold for the assembly of a functional preinitiation complex with RNA polymerase II and the general transcription factors.</text>
</comment>
<evidence type="ECO:0000256" key="5">
    <source>
        <dbReference type="ARBA" id="ARBA00023015"/>
    </source>
</evidence>
<protein>
    <recommendedName>
        <fullName evidence="4 11">Mediator of RNA polymerase II transcription subunit 8</fullName>
    </recommendedName>
    <alternativeName>
        <fullName evidence="10 11">Mediator complex subunit 8</fullName>
    </alternativeName>
</protein>
<feature type="compositionally biased region" description="Low complexity" evidence="12">
    <location>
        <begin position="201"/>
        <end position="219"/>
    </location>
</feature>
<dbReference type="Pfam" id="PF10232">
    <property type="entry name" value="Med8"/>
    <property type="match status" value="1"/>
</dbReference>
<comment type="subcellular location">
    <subcellularLocation>
        <location evidence="1 11">Nucleus</location>
    </subcellularLocation>
</comment>
<comment type="subunit">
    <text evidence="3 11">Component of the Mediator complex.</text>
</comment>
<keyword evidence="8 11" id="KW-0539">Nucleus</keyword>
<dbReference type="OrthoDB" id="150687at2759"/>
<evidence type="ECO:0000313" key="13">
    <source>
        <dbReference type="EMBL" id="KAF2885397.1"/>
    </source>
</evidence>
<evidence type="ECO:0000313" key="14">
    <source>
        <dbReference type="Proteomes" id="UP000801492"/>
    </source>
</evidence>
<gene>
    <name evidence="11" type="primary">MED8</name>
    <name evidence="13" type="ORF">ILUMI_20795</name>
</gene>
<proteinExistence type="inferred from homology"/>
<dbReference type="Proteomes" id="UP000801492">
    <property type="component" value="Unassembled WGS sequence"/>
</dbReference>
<dbReference type="GO" id="GO:0000978">
    <property type="term" value="F:RNA polymerase II cis-regulatory region sequence-specific DNA binding"/>
    <property type="evidence" value="ECO:0007669"/>
    <property type="project" value="TreeGrafter"/>
</dbReference>
<dbReference type="InterPro" id="IPR019364">
    <property type="entry name" value="Mediatior_Med8_fun/met"/>
</dbReference>
<keyword evidence="5 11" id="KW-0805">Transcription regulation</keyword>
<dbReference type="GO" id="GO:0006357">
    <property type="term" value="P:regulation of transcription by RNA polymerase II"/>
    <property type="evidence" value="ECO:0007669"/>
    <property type="project" value="InterPro"/>
</dbReference>
<evidence type="ECO:0000256" key="7">
    <source>
        <dbReference type="ARBA" id="ARBA00023163"/>
    </source>
</evidence>
<keyword evidence="7 11" id="KW-0804">Transcription</keyword>
<dbReference type="GO" id="GO:0016592">
    <property type="term" value="C:mediator complex"/>
    <property type="evidence" value="ECO:0007669"/>
    <property type="project" value="InterPro"/>
</dbReference>
<evidence type="ECO:0000256" key="6">
    <source>
        <dbReference type="ARBA" id="ARBA00023159"/>
    </source>
</evidence>
<dbReference type="EMBL" id="VTPC01089961">
    <property type="protein sequence ID" value="KAF2885397.1"/>
    <property type="molecule type" value="Genomic_DNA"/>
</dbReference>
<dbReference type="PANTHER" id="PTHR13074:SF9">
    <property type="entry name" value="MEDIATOR OF RNA POLYMERASE II TRANSCRIPTION SUBUNIT 8"/>
    <property type="match status" value="1"/>
</dbReference>
<evidence type="ECO:0000256" key="4">
    <source>
        <dbReference type="ARBA" id="ARBA00020637"/>
    </source>
</evidence>
<evidence type="ECO:0000256" key="11">
    <source>
        <dbReference type="RuleBase" id="RU364144"/>
    </source>
</evidence>
<keyword evidence="14" id="KW-1185">Reference proteome</keyword>
<evidence type="ECO:0000256" key="2">
    <source>
        <dbReference type="ARBA" id="ARBA00005716"/>
    </source>
</evidence>
<dbReference type="PANTHER" id="PTHR13074">
    <property type="entry name" value="MEDIATOR OF RNA POLYMERASE II TRANSCRIPTION SUBUNIT 8"/>
    <property type="match status" value="1"/>
</dbReference>